<dbReference type="PIRSF" id="PIRSF005813">
    <property type="entry name" value="MSH2"/>
    <property type="match status" value="1"/>
</dbReference>
<protein>
    <submittedName>
        <fullName evidence="8">MutS domain-containing III family protein</fullName>
    </submittedName>
</protein>
<comment type="similarity">
    <text evidence="1">Belongs to the DNA mismatch repair MutS family.</text>
</comment>
<evidence type="ECO:0000313" key="8">
    <source>
        <dbReference type="EMBL" id="EEA07645.1"/>
    </source>
</evidence>
<dbReference type="PANTHER" id="PTHR11361">
    <property type="entry name" value="DNA MISMATCH REPAIR PROTEIN MUTS FAMILY MEMBER"/>
    <property type="match status" value="1"/>
</dbReference>
<keyword evidence="2" id="KW-0547">Nucleotide-binding</keyword>
<dbReference type="PANTHER" id="PTHR11361:SF35">
    <property type="entry name" value="DNA MISMATCH REPAIR PROTEIN MSH2"/>
    <property type="match status" value="1"/>
</dbReference>
<dbReference type="SUPFAM" id="SSF48334">
    <property type="entry name" value="DNA repair protein MutS, domain III"/>
    <property type="match status" value="1"/>
</dbReference>
<sequence>MANTSELDSNLCFLCSIALRVSLSGPVAGLSFFNNRSGTFSVCEISDNDQFSEIESLLVRNKPNMLVYSIQNDQLGLRTFKNIIEMQNSTTEEIRSKTCTMDSIIDILSPLLRRSHRSYRKELESDIIRESLYNLINYFRLNQSSENDGKCEIKFLLVDGYMRMDSACIHSLKIFPVKGESSRVSTSLYGLLNKTRTAIGSRKLESWLRQPLTDLEIISKRQDIVEFFSENDILRQKIYGVYLRKVCDLDKISSKFRRVASINFEDIKSLKQSYRNSENLLLKCTLEDVVKVYDSISQSTLMFKDITESISEMGASETLSKKIIDSIYSLILFPLEEILSKFKGYIQLVECTVDLDEANNGNYFVVSHFTPELEALSKEKERIKKNIESHRKEIEDFLYEERGQVNFDSNREAVRVLNEGTDNMLCFRVTRKDIEFFQDKRFKKVRINKNDYIFRTQELCKLSEEQDEAISRYNKAQTLVLTKTISVASTYWSLIEKLSNILGTIDVLLSFTLTSLCAPKRFVRPKITDGNCNNKEEPHKCGCRLICKNLRHPLVEAQGNLGTTFVANNVDMHRHGNLLTVITGPNMGGKSTYIRQIAICTLLSQIGCFVPAEEAQLPIMHQLMCRIGASDAQLLGISTFFAEMIEAAAILRSATPQTLVIVDELGRGTSTYDGFGLAWSIASCLVKEKQSYTLFATHFHELSILEFAMENVTNLKVTAATKKRALEKNENILTFFYKVEKGSADESLGVDVAELSGLPEVTIKRARQKASELEDIERIYMDTSATREKRIRTLTDISSKLYSGLRKILDSFIISSTPMEFKENVSGLWENLRDLSKGTAGICSA</sequence>
<evidence type="ECO:0000256" key="5">
    <source>
        <dbReference type="ARBA" id="ARBA00023204"/>
    </source>
</evidence>
<dbReference type="InterPro" id="IPR036678">
    <property type="entry name" value="MutS_con_dom_sf"/>
</dbReference>
<dbReference type="InterPro" id="IPR011184">
    <property type="entry name" value="DNA_mismatch_repair_Msh2"/>
</dbReference>
<evidence type="ECO:0000256" key="6">
    <source>
        <dbReference type="SAM" id="Coils"/>
    </source>
</evidence>
<dbReference type="Gene3D" id="3.40.50.300">
    <property type="entry name" value="P-loop containing nucleotide triphosphate hydrolases"/>
    <property type="match status" value="1"/>
</dbReference>
<dbReference type="Proteomes" id="UP000001460">
    <property type="component" value="Unassembled WGS sequence"/>
</dbReference>
<dbReference type="OMA" id="KLYYAIL"/>
<dbReference type="InterPro" id="IPR045076">
    <property type="entry name" value="MutS"/>
</dbReference>
<dbReference type="SUPFAM" id="SSF52540">
    <property type="entry name" value="P-loop containing nucleoside triphosphate hydrolases"/>
    <property type="match status" value="1"/>
</dbReference>
<evidence type="ECO:0000256" key="2">
    <source>
        <dbReference type="ARBA" id="ARBA00022741"/>
    </source>
</evidence>
<organism evidence="8 9">
    <name type="scientific">Cryptosporidium muris (strain RN66)</name>
    <dbReference type="NCBI Taxonomy" id="441375"/>
    <lineage>
        <taxon>Eukaryota</taxon>
        <taxon>Sar</taxon>
        <taxon>Alveolata</taxon>
        <taxon>Apicomplexa</taxon>
        <taxon>Conoidasida</taxon>
        <taxon>Coccidia</taxon>
        <taxon>Eucoccidiorida</taxon>
        <taxon>Eimeriorina</taxon>
        <taxon>Cryptosporidiidae</taxon>
        <taxon>Cryptosporidium</taxon>
    </lineage>
</organism>
<dbReference type="RefSeq" id="XP_002141994.1">
    <property type="nucleotide sequence ID" value="XM_002141958.1"/>
</dbReference>
<dbReference type="AlphaFoldDB" id="B6AHF0"/>
<dbReference type="Pfam" id="PF05192">
    <property type="entry name" value="MutS_III"/>
    <property type="match status" value="1"/>
</dbReference>
<dbReference type="InterPro" id="IPR027417">
    <property type="entry name" value="P-loop_NTPase"/>
</dbReference>
<dbReference type="EMBL" id="DS989734">
    <property type="protein sequence ID" value="EEA07645.1"/>
    <property type="molecule type" value="Genomic_DNA"/>
</dbReference>
<dbReference type="GO" id="GO:0140664">
    <property type="term" value="F:ATP-dependent DNA damage sensor activity"/>
    <property type="evidence" value="ECO:0007669"/>
    <property type="project" value="InterPro"/>
</dbReference>
<feature type="coiled-coil region" evidence="6">
    <location>
        <begin position="373"/>
        <end position="400"/>
    </location>
</feature>
<dbReference type="SMART" id="SM00534">
    <property type="entry name" value="MUTSac"/>
    <property type="match status" value="1"/>
</dbReference>
<keyword evidence="4" id="KW-0238">DNA-binding</keyword>
<dbReference type="VEuPathDB" id="CryptoDB:CMU_005680"/>
<dbReference type="GO" id="GO:0005524">
    <property type="term" value="F:ATP binding"/>
    <property type="evidence" value="ECO:0007669"/>
    <property type="project" value="UniProtKB-KW"/>
</dbReference>
<evidence type="ECO:0000256" key="3">
    <source>
        <dbReference type="ARBA" id="ARBA00022840"/>
    </source>
</evidence>
<keyword evidence="9" id="KW-1185">Reference proteome</keyword>
<evidence type="ECO:0000313" key="9">
    <source>
        <dbReference type="Proteomes" id="UP000001460"/>
    </source>
</evidence>
<evidence type="ECO:0000256" key="1">
    <source>
        <dbReference type="ARBA" id="ARBA00006271"/>
    </source>
</evidence>
<dbReference type="GO" id="GO:0006298">
    <property type="term" value="P:mismatch repair"/>
    <property type="evidence" value="ECO:0007669"/>
    <property type="project" value="InterPro"/>
</dbReference>
<dbReference type="GeneID" id="6997106"/>
<dbReference type="SMART" id="SM00533">
    <property type="entry name" value="MUTSd"/>
    <property type="match status" value="1"/>
</dbReference>
<dbReference type="STRING" id="441375.B6AHF0"/>
<dbReference type="eggNOG" id="KOG0219">
    <property type="taxonomic scope" value="Eukaryota"/>
</dbReference>
<dbReference type="PROSITE" id="PS00486">
    <property type="entry name" value="DNA_MISMATCH_REPAIR_2"/>
    <property type="match status" value="1"/>
</dbReference>
<dbReference type="GO" id="GO:0030983">
    <property type="term" value="F:mismatched DNA binding"/>
    <property type="evidence" value="ECO:0007669"/>
    <property type="project" value="InterPro"/>
</dbReference>
<reference evidence="8" key="1">
    <citation type="submission" date="2008-06" db="EMBL/GenBank/DDBJ databases">
        <authorList>
            <person name="Lorenzi H."/>
            <person name="Inman J."/>
            <person name="Miller J."/>
            <person name="Schobel S."/>
            <person name="Amedeo P."/>
            <person name="Caler E.V."/>
            <person name="da Silva J."/>
        </authorList>
    </citation>
    <scope>NUCLEOTIDE SEQUENCE [LARGE SCALE GENOMIC DNA]</scope>
    <source>
        <strain evidence="8">RN66</strain>
    </source>
</reference>
<feature type="domain" description="DNA mismatch repair proteins mutS family" evidence="7">
    <location>
        <begin position="658"/>
        <end position="674"/>
    </location>
</feature>
<dbReference type="GO" id="GO:0006312">
    <property type="term" value="P:mitotic recombination"/>
    <property type="evidence" value="ECO:0007669"/>
    <property type="project" value="TreeGrafter"/>
</dbReference>
<dbReference type="InterPro" id="IPR007696">
    <property type="entry name" value="DNA_mismatch_repair_MutS_core"/>
</dbReference>
<keyword evidence="6" id="KW-0175">Coiled coil</keyword>
<keyword evidence="5" id="KW-0234">DNA repair</keyword>
<gene>
    <name evidence="8" type="ORF">CMU_005680</name>
</gene>
<proteinExistence type="inferred from homology"/>
<keyword evidence="5" id="KW-0227">DNA damage</keyword>
<keyword evidence="3" id="KW-0067">ATP-binding</keyword>
<dbReference type="Gene3D" id="3.30.420.110">
    <property type="entry name" value="MutS, connector domain"/>
    <property type="match status" value="1"/>
</dbReference>
<accession>B6AHF0</accession>
<evidence type="ECO:0000256" key="4">
    <source>
        <dbReference type="ARBA" id="ARBA00023125"/>
    </source>
</evidence>
<dbReference type="OrthoDB" id="295033at2759"/>
<dbReference type="Pfam" id="PF00488">
    <property type="entry name" value="MutS_V"/>
    <property type="match status" value="1"/>
</dbReference>
<dbReference type="InterPro" id="IPR000432">
    <property type="entry name" value="DNA_mismatch_repair_MutS_C"/>
</dbReference>
<evidence type="ECO:0000259" key="7">
    <source>
        <dbReference type="PROSITE" id="PS00486"/>
    </source>
</evidence>
<dbReference type="InterPro" id="IPR036187">
    <property type="entry name" value="DNA_mismatch_repair_MutS_sf"/>
</dbReference>
<dbReference type="GO" id="GO:0032301">
    <property type="term" value="C:MutSalpha complex"/>
    <property type="evidence" value="ECO:0007669"/>
    <property type="project" value="TreeGrafter"/>
</dbReference>
<name>B6AHF0_CRYMR</name>
<dbReference type="Gene3D" id="1.10.1420.10">
    <property type="match status" value="1"/>
</dbReference>